<feature type="region of interest" description="Disordered" evidence="1">
    <location>
        <begin position="90"/>
        <end position="112"/>
    </location>
</feature>
<evidence type="ECO:0000313" key="2">
    <source>
        <dbReference type="EMBL" id="OQE42171.1"/>
    </source>
</evidence>
<name>A0A1V6UUQ4_9EURO</name>
<dbReference type="Proteomes" id="UP000191500">
    <property type="component" value="Unassembled WGS sequence"/>
</dbReference>
<keyword evidence="3" id="KW-1185">Reference proteome</keyword>
<proteinExistence type="predicted"/>
<dbReference type="AlphaFoldDB" id="A0A1V6UUQ4"/>
<comment type="caution">
    <text evidence="2">The sequence shown here is derived from an EMBL/GenBank/DDBJ whole genome shotgun (WGS) entry which is preliminary data.</text>
</comment>
<dbReference type="EMBL" id="MDDG01000004">
    <property type="protein sequence ID" value="OQE42171.1"/>
    <property type="molecule type" value="Genomic_DNA"/>
</dbReference>
<reference evidence="3" key="1">
    <citation type="journal article" date="2017" name="Nat. Microbiol.">
        <title>Global analysis of biosynthetic gene clusters reveals vast potential of secondary metabolite production in Penicillium species.</title>
        <authorList>
            <person name="Nielsen J.C."/>
            <person name="Grijseels S."/>
            <person name="Prigent S."/>
            <person name="Ji B."/>
            <person name="Dainat J."/>
            <person name="Nielsen K.F."/>
            <person name="Frisvad J.C."/>
            <person name="Workman M."/>
            <person name="Nielsen J."/>
        </authorList>
    </citation>
    <scope>NUCLEOTIDE SEQUENCE [LARGE SCALE GENOMIC DNA]</scope>
    <source>
        <strain evidence="3">IBT 31321</strain>
    </source>
</reference>
<organism evidence="2 3">
    <name type="scientific">Penicillium coprophilum</name>
    <dbReference type="NCBI Taxonomy" id="36646"/>
    <lineage>
        <taxon>Eukaryota</taxon>
        <taxon>Fungi</taxon>
        <taxon>Dikarya</taxon>
        <taxon>Ascomycota</taxon>
        <taxon>Pezizomycotina</taxon>
        <taxon>Eurotiomycetes</taxon>
        <taxon>Eurotiomycetidae</taxon>
        <taxon>Eurotiales</taxon>
        <taxon>Aspergillaceae</taxon>
        <taxon>Penicillium</taxon>
    </lineage>
</organism>
<evidence type="ECO:0000256" key="1">
    <source>
        <dbReference type="SAM" id="MobiDB-lite"/>
    </source>
</evidence>
<sequence>MPPTTRHSRKAKDDTSEALLPGILMDEKRFRVPKPPGFSRVSKPAFKKGKKNAQDQNLPHIALANDLLKRGDELRLPEIPFQKFESPKVWGPRDEPITDPTKLPEGWSASETDLAEEDIDGQISRCHRRIEENIMPAIFEQRLEIYQKMKQKQTDMIKSEPNGLSWEVVQRLDCLEGVKKSFKELGGDNGNTPNLIAIMDAYRSGDLVWDEDLVTYWAHGKMVGGPKKMDMEEFYTLSRELGPNGVWVEGLDSYKPGHLYVFCTLPPFNPSWASHKIIISIRNPATSNSNTLAQTMHLPFLEDTGATTMTMYQSDRDALEGLSGLPLPFYGSTMMRTVNGSIPMDNLVVQVNIYANGYPMLPKWVNVRVGVSRVPPNTPPTAPRLSGVWIHHMLYCLSMPDNKLEMHVGNDLQEILGNVPLCDPAYAIPPPTLAIPPPPLAVPPHP</sequence>
<protein>
    <submittedName>
        <fullName evidence="2">Uncharacterized protein</fullName>
    </submittedName>
</protein>
<evidence type="ECO:0000313" key="3">
    <source>
        <dbReference type="Proteomes" id="UP000191500"/>
    </source>
</evidence>
<accession>A0A1V6UUQ4</accession>
<dbReference type="STRING" id="36646.A0A1V6UUQ4"/>
<gene>
    <name evidence="2" type="ORF">PENCOP_c004G02908</name>
</gene>
<feature type="region of interest" description="Disordered" evidence="1">
    <location>
        <begin position="30"/>
        <end position="56"/>
    </location>
</feature>